<dbReference type="InterPro" id="IPR037026">
    <property type="entry name" value="Vgr_OB-fold_dom_sf"/>
</dbReference>
<dbReference type="Proteomes" id="UP001320513">
    <property type="component" value="Unassembled WGS sequence"/>
</dbReference>
<protein>
    <recommendedName>
        <fullName evidence="3">Type VI secretion system secreted protein VgrG</fullName>
    </recommendedName>
</protein>
<evidence type="ECO:0000313" key="1">
    <source>
        <dbReference type="EMBL" id="MCI8209190.1"/>
    </source>
</evidence>
<reference evidence="1 2" key="1">
    <citation type="submission" date="2015-12" db="EMBL/GenBank/DDBJ databases">
        <title>Phylogenomics in the description of a new species in the Pseudomonas syringae group.</title>
        <authorList>
            <person name="Busquets A."/>
            <person name="Gomila M."/>
            <person name="Beiki F."/>
            <person name="Rahimian H."/>
            <person name="Mulet M."/>
            <person name="Sanchez D."/>
            <person name="Garcia-Valdes E."/>
            <person name="Lalucat J."/>
        </authorList>
    </citation>
    <scope>NUCLEOTIDE SEQUENCE [LARGE SCALE GENOMIC DNA]</scope>
    <source>
        <strain evidence="1 2">S25</strain>
    </source>
</reference>
<sequence length="470" mass="52485">MPGPAVAHHFNLDILPLFRGLQVLSFTGTEAISEAFVFELEVLIDEPHLDQQGLMYRVAFLSFQGEKTGVHGQIHSVVRSHYKPGPACYRLSLGPRLTCLSQRYAPRVFQHLSAPQIIGQVLQEHGFREGSYRFDLRAEYRKRDFCSQYRESDLHLVQRLCAEEGIHFHFHHSRKDHELVFGDGLRVFRRTSTAIFQQVPRQAGVTHFAVTPEGDEQTDHSRQKGEGESTLSFVSSGHLLPLKGHPEEGLNHLWLVTHVVHRGFDTRQLHNLVSSEKGMYVNQFQVAPWEAGFKPPPRPRAFVATIQCAYVVGPADEPSRPDAQGRINVQFDWGYPGQASACGNCWLPVVSHLTTTLRGGMRVVVSFTDGDMDQPVISACVWQSTDVIADPPEQRRPPHRLEVNLNPLTAAGGESWIQIEGGSRISYQEGCELSFTVGDSTLSINAEGLKLSSPQILLATPTEPDAEPEH</sequence>
<dbReference type="Gene3D" id="2.30.110.50">
    <property type="match status" value="1"/>
</dbReference>
<keyword evidence="2" id="KW-1185">Reference proteome</keyword>
<dbReference type="Pfam" id="PF05954">
    <property type="entry name" value="Phage_GPD"/>
    <property type="match status" value="1"/>
</dbReference>
<organism evidence="1 2">
    <name type="scientific">Pseudomonas maioricensis</name>
    <dbReference type="NCBI Taxonomy" id="1766623"/>
    <lineage>
        <taxon>Bacteria</taxon>
        <taxon>Pseudomonadati</taxon>
        <taxon>Pseudomonadota</taxon>
        <taxon>Gammaproteobacteria</taxon>
        <taxon>Pseudomonadales</taxon>
        <taxon>Pseudomonadaceae</taxon>
        <taxon>Pseudomonas</taxon>
    </lineage>
</organism>
<dbReference type="RefSeq" id="WP_243245132.1">
    <property type="nucleotide sequence ID" value="NZ_LOHG01000003.1"/>
</dbReference>
<proteinExistence type="predicted"/>
<dbReference type="SUPFAM" id="SSF69255">
    <property type="entry name" value="gp5 N-terminal domain-like"/>
    <property type="match status" value="1"/>
</dbReference>
<dbReference type="SUPFAM" id="SSF69279">
    <property type="entry name" value="Phage tail proteins"/>
    <property type="match status" value="2"/>
</dbReference>
<evidence type="ECO:0000313" key="2">
    <source>
        <dbReference type="Proteomes" id="UP001320513"/>
    </source>
</evidence>
<accession>A0ABS9ZEZ3</accession>
<comment type="caution">
    <text evidence="1">The sequence shown here is derived from an EMBL/GenBank/DDBJ whole genome shotgun (WGS) entry which is preliminary data.</text>
</comment>
<evidence type="ECO:0008006" key="3">
    <source>
        <dbReference type="Google" id="ProtNLM"/>
    </source>
</evidence>
<gene>
    <name evidence="1" type="ORF">AUC61_06545</name>
</gene>
<dbReference type="EMBL" id="LOHG01000003">
    <property type="protein sequence ID" value="MCI8209190.1"/>
    <property type="molecule type" value="Genomic_DNA"/>
</dbReference>
<name>A0ABS9ZEZ3_9PSED</name>
<dbReference type="Gene3D" id="3.55.50.10">
    <property type="entry name" value="Baseplate protein-like domains"/>
    <property type="match status" value="1"/>
</dbReference>
<dbReference type="Gene3D" id="2.40.50.230">
    <property type="entry name" value="Gp5 N-terminal domain"/>
    <property type="match status" value="1"/>
</dbReference>